<sequence>MPVRFLVEEDAISASRPDQIASKLAHERLVRSWLNYGALIYNQENQRLIAAVENLPPDLRKMWQEALKSSKFRKISRRLGAAESAFDDIEKVIAENKDIKLICLEETRAHLYHLNENEYCRFSENQNVEFCRFDAVDRSSSFMNFSSIWGQMILARTPRAHIWTRWLEGFSDLSKHISIVDRYAGVNALERHGSGKVSGIEMYLRSLDSISESSVKKKILTIFTSDKANAEDLYGLLKKISSQFRKNLCSITLFVAPDREFSHVAHDRYIRFDATVVLIGNGLSILEEPICHANSTCSLSLDTNGQYENCVEKYLRPKSVLKQIL</sequence>
<name>A0ABS4ATB4_9PROT</name>
<organism evidence="1 2">
    <name type="scientific">Roseomonas nitratireducens</name>
    <dbReference type="NCBI Taxonomy" id="2820810"/>
    <lineage>
        <taxon>Bacteria</taxon>
        <taxon>Pseudomonadati</taxon>
        <taxon>Pseudomonadota</taxon>
        <taxon>Alphaproteobacteria</taxon>
        <taxon>Acetobacterales</taxon>
        <taxon>Roseomonadaceae</taxon>
        <taxon>Roseomonas</taxon>
    </lineage>
</organism>
<dbReference type="EMBL" id="JAGIYZ010000010">
    <property type="protein sequence ID" value="MBP0464595.1"/>
    <property type="molecule type" value="Genomic_DNA"/>
</dbReference>
<protein>
    <submittedName>
        <fullName evidence="1">Uncharacterized protein</fullName>
    </submittedName>
</protein>
<dbReference type="RefSeq" id="WP_209351993.1">
    <property type="nucleotide sequence ID" value="NZ_JAGIYZ010000010.1"/>
</dbReference>
<accession>A0ABS4ATB4</accession>
<dbReference type="Proteomes" id="UP000680815">
    <property type="component" value="Unassembled WGS sequence"/>
</dbReference>
<comment type="caution">
    <text evidence="1">The sequence shown here is derived from an EMBL/GenBank/DDBJ whole genome shotgun (WGS) entry which is preliminary data.</text>
</comment>
<keyword evidence="2" id="KW-1185">Reference proteome</keyword>
<gene>
    <name evidence="1" type="ORF">J5Y09_11815</name>
</gene>
<proteinExistence type="predicted"/>
<evidence type="ECO:0000313" key="2">
    <source>
        <dbReference type="Proteomes" id="UP000680815"/>
    </source>
</evidence>
<reference evidence="1 2" key="1">
    <citation type="submission" date="2021-03" db="EMBL/GenBank/DDBJ databases">
        <authorList>
            <person name="So Y."/>
        </authorList>
    </citation>
    <scope>NUCLEOTIDE SEQUENCE [LARGE SCALE GENOMIC DNA]</scope>
    <source>
        <strain evidence="1 2">PWR1</strain>
    </source>
</reference>
<evidence type="ECO:0000313" key="1">
    <source>
        <dbReference type="EMBL" id="MBP0464595.1"/>
    </source>
</evidence>